<reference evidence="3" key="1">
    <citation type="submission" date="2021-06" db="EMBL/GenBank/DDBJ databases">
        <title>Comparative genomics, transcriptomics and evolutionary studies reveal genomic signatures of adaptation to plant cell wall in hemibiotrophic fungi.</title>
        <authorList>
            <consortium name="DOE Joint Genome Institute"/>
            <person name="Baroncelli R."/>
            <person name="Diaz J.F."/>
            <person name="Benocci T."/>
            <person name="Peng M."/>
            <person name="Battaglia E."/>
            <person name="Haridas S."/>
            <person name="Andreopoulos W."/>
            <person name="Labutti K."/>
            <person name="Pangilinan J."/>
            <person name="Floch G.L."/>
            <person name="Makela M.R."/>
            <person name="Henrissat B."/>
            <person name="Grigoriev I.V."/>
            <person name="Crouch J.A."/>
            <person name="De Vries R.P."/>
            <person name="Sukno S.A."/>
            <person name="Thon M.R."/>
        </authorList>
    </citation>
    <scope>NUCLEOTIDE SEQUENCE</scope>
    <source>
        <strain evidence="3">MAFF235873</strain>
    </source>
</reference>
<name>A0AAD9LZI4_9PEZI</name>
<organism evidence="3 4">
    <name type="scientific">Colletotrichum zoysiae</name>
    <dbReference type="NCBI Taxonomy" id="1216348"/>
    <lineage>
        <taxon>Eukaryota</taxon>
        <taxon>Fungi</taxon>
        <taxon>Dikarya</taxon>
        <taxon>Ascomycota</taxon>
        <taxon>Pezizomycotina</taxon>
        <taxon>Sordariomycetes</taxon>
        <taxon>Hypocreomycetidae</taxon>
        <taxon>Glomerellales</taxon>
        <taxon>Glomerellaceae</taxon>
        <taxon>Colletotrichum</taxon>
        <taxon>Colletotrichum graminicola species complex</taxon>
    </lineage>
</organism>
<keyword evidence="2" id="KW-0472">Membrane</keyword>
<dbReference type="Proteomes" id="UP001232148">
    <property type="component" value="Unassembled WGS sequence"/>
</dbReference>
<feature type="transmembrane region" description="Helical" evidence="2">
    <location>
        <begin position="32"/>
        <end position="51"/>
    </location>
</feature>
<protein>
    <submittedName>
        <fullName evidence="3">Uncharacterized protein</fullName>
    </submittedName>
</protein>
<evidence type="ECO:0000313" key="3">
    <source>
        <dbReference type="EMBL" id="KAK2028376.1"/>
    </source>
</evidence>
<dbReference type="EMBL" id="MU842879">
    <property type="protein sequence ID" value="KAK2028376.1"/>
    <property type="molecule type" value="Genomic_DNA"/>
</dbReference>
<sequence>MARGGLDGRRRRGGGQNCLASFWFDPRAEDEILLSLRFLLLLLLLLLLTTLPRQLPPHHTTRTTAFASVSRPHVPTEEGRCALPLAVCVLSRKKQKRDIAAPGCICRRLPWPSALPKWSFPTQAQPHTAQTSAAKRKIGFACAEPRSRPRVLTGASVELTLGGGETAGAKSSSAARYRHASCTGGRDHDPGEKDPGGRGEDRASSFTTPRAA</sequence>
<keyword evidence="2" id="KW-0812">Transmembrane</keyword>
<keyword evidence="4" id="KW-1185">Reference proteome</keyword>
<gene>
    <name evidence="3" type="ORF">LX32DRAFT_403799</name>
</gene>
<accession>A0AAD9LZI4</accession>
<proteinExistence type="predicted"/>
<evidence type="ECO:0000256" key="2">
    <source>
        <dbReference type="SAM" id="Phobius"/>
    </source>
</evidence>
<dbReference type="AlphaFoldDB" id="A0AAD9LZI4"/>
<evidence type="ECO:0000313" key="4">
    <source>
        <dbReference type="Proteomes" id="UP001232148"/>
    </source>
</evidence>
<feature type="region of interest" description="Disordered" evidence="1">
    <location>
        <begin position="162"/>
        <end position="212"/>
    </location>
</feature>
<comment type="caution">
    <text evidence="3">The sequence shown here is derived from an EMBL/GenBank/DDBJ whole genome shotgun (WGS) entry which is preliminary data.</text>
</comment>
<feature type="compositionally biased region" description="Basic and acidic residues" evidence="1">
    <location>
        <begin position="185"/>
        <end position="203"/>
    </location>
</feature>
<keyword evidence="2" id="KW-1133">Transmembrane helix</keyword>
<evidence type="ECO:0000256" key="1">
    <source>
        <dbReference type="SAM" id="MobiDB-lite"/>
    </source>
</evidence>